<reference evidence="2" key="1">
    <citation type="submission" date="2021-06" db="EMBL/GenBank/DDBJ databases">
        <authorList>
            <person name="Hodson N. C."/>
            <person name="Mongue J. A."/>
            <person name="Jaron S. K."/>
        </authorList>
    </citation>
    <scope>NUCLEOTIDE SEQUENCE</scope>
</reference>
<name>A0A8J2NXV6_9HEXA</name>
<dbReference type="Proteomes" id="UP000708208">
    <property type="component" value="Unassembled WGS sequence"/>
</dbReference>
<evidence type="ECO:0000313" key="3">
    <source>
        <dbReference type="Proteomes" id="UP000708208"/>
    </source>
</evidence>
<gene>
    <name evidence="2" type="ORF">AFUS01_LOCUS7862</name>
</gene>
<proteinExistence type="predicted"/>
<keyword evidence="3" id="KW-1185">Reference proteome</keyword>
<organism evidence="2 3">
    <name type="scientific">Allacma fusca</name>
    <dbReference type="NCBI Taxonomy" id="39272"/>
    <lineage>
        <taxon>Eukaryota</taxon>
        <taxon>Metazoa</taxon>
        <taxon>Ecdysozoa</taxon>
        <taxon>Arthropoda</taxon>
        <taxon>Hexapoda</taxon>
        <taxon>Collembola</taxon>
        <taxon>Symphypleona</taxon>
        <taxon>Sminthuridae</taxon>
        <taxon>Allacma</taxon>
    </lineage>
</organism>
<dbReference type="AlphaFoldDB" id="A0A8J2NXV6"/>
<comment type="caution">
    <text evidence="2">The sequence shown here is derived from an EMBL/GenBank/DDBJ whole genome shotgun (WGS) entry which is preliminary data.</text>
</comment>
<evidence type="ECO:0000256" key="1">
    <source>
        <dbReference type="SAM" id="MobiDB-lite"/>
    </source>
</evidence>
<sequence length="94" mass="10277">ELTGSSDDSPCDVDVVREKYLEPGVLPERNNSLPPIEFSQLPKTVVQIQVQAQKESDSRKSSLDCSPMTSSQLQNTIPEPGEVGSSCSKRDPKM</sequence>
<feature type="compositionally biased region" description="Polar residues" evidence="1">
    <location>
        <begin position="63"/>
        <end position="77"/>
    </location>
</feature>
<accession>A0A8J2NXV6</accession>
<dbReference type="EMBL" id="CAJVCH010053788">
    <property type="protein sequence ID" value="CAG7718470.1"/>
    <property type="molecule type" value="Genomic_DNA"/>
</dbReference>
<feature type="region of interest" description="Disordered" evidence="1">
    <location>
        <begin position="49"/>
        <end position="94"/>
    </location>
</feature>
<feature type="non-terminal residue" evidence="2">
    <location>
        <position position="94"/>
    </location>
</feature>
<evidence type="ECO:0000313" key="2">
    <source>
        <dbReference type="EMBL" id="CAG7718470.1"/>
    </source>
</evidence>
<protein>
    <submittedName>
        <fullName evidence="2">Uncharacterized protein</fullName>
    </submittedName>
</protein>